<protein>
    <submittedName>
        <fullName evidence="1">Tributyrin esterase</fullName>
        <ecNumber evidence="1">3.2.1.8</ecNumber>
    </submittedName>
</protein>
<dbReference type="EC" id="3.2.1.8" evidence="1"/>
<dbReference type="STRING" id="1123303.GCA_000372425_00270"/>
<evidence type="ECO:0000313" key="2">
    <source>
        <dbReference type="Proteomes" id="UP000249495"/>
    </source>
</evidence>
<keyword evidence="1" id="KW-0326">Glycosidase</keyword>
<organism evidence="1 2">
    <name type="scientific">Streptococcus ferus</name>
    <dbReference type="NCBI Taxonomy" id="1345"/>
    <lineage>
        <taxon>Bacteria</taxon>
        <taxon>Bacillati</taxon>
        <taxon>Bacillota</taxon>
        <taxon>Bacilli</taxon>
        <taxon>Lactobacillales</taxon>
        <taxon>Streptococcaceae</taxon>
        <taxon>Streptococcus</taxon>
    </lineage>
</organism>
<dbReference type="SUPFAM" id="SSF53474">
    <property type="entry name" value="alpha/beta-Hydrolases"/>
    <property type="match status" value="1"/>
</dbReference>
<dbReference type="InterPro" id="IPR050583">
    <property type="entry name" value="Mycobacterial_A85_antigen"/>
</dbReference>
<accession>A0A2X3VQV1</accession>
<dbReference type="KEGG" id="sfer:NCTC12278_00739"/>
<dbReference type="InterPro" id="IPR029058">
    <property type="entry name" value="AB_hydrolase_fold"/>
</dbReference>
<dbReference type="AlphaFoldDB" id="A0A2X3VQV1"/>
<dbReference type="GO" id="GO:0031176">
    <property type="term" value="F:endo-1,4-beta-xylanase activity"/>
    <property type="evidence" value="ECO:0007669"/>
    <property type="project" value="UniProtKB-EC"/>
</dbReference>
<dbReference type="PANTHER" id="PTHR48098:SF1">
    <property type="entry name" value="DIACYLGLYCEROL ACYLTRANSFERASE_MYCOLYLTRANSFERASE AG85A"/>
    <property type="match status" value="1"/>
</dbReference>
<dbReference type="OrthoDB" id="9803578at2"/>
<dbReference type="PANTHER" id="PTHR48098">
    <property type="entry name" value="ENTEROCHELIN ESTERASE-RELATED"/>
    <property type="match status" value="1"/>
</dbReference>
<name>A0A2X3VQV1_9STRE</name>
<keyword evidence="2" id="KW-1185">Reference proteome</keyword>
<evidence type="ECO:0000313" key="1">
    <source>
        <dbReference type="EMBL" id="SQF40105.1"/>
    </source>
</evidence>
<reference evidence="1 2" key="1">
    <citation type="submission" date="2018-06" db="EMBL/GenBank/DDBJ databases">
        <authorList>
            <consortium name="Pathogen Informatics"/>
            <person name="Doyle S."/>
        </authorList>
    </citation>
    <scope>NUCLEOTIDE SEQUENCE [LARGE SCALE GENOMIC DNA]</scope>
    <source>
        <strain evidence="1 2">NCTC12278</strain>
    </source>
</reference>
<dbReference type="GO" id="GO:0016747">
    <property type="term" value="F:acyltransferase activity, transferring groups other than amino-acyl groups"/>
    <property type="evidence" value="ECO:0007669"/>
    <property type="project" value="TreeGrafter"/>
</dbReference>
<proteinExistence type="predicted"/>
<dbReference type="Gene3D" id="3.40.50.1820">
    <property type="entry name" value="alpha/beta hydrolase"/>
    <property type="match status" value="1"/>
</dbReference>
<dbReference type="RefSeq" id="WP_018029598.1">
    <property type="nucleotide sequence ID" value="NZ_LS483343.1"/>
</dbReference>
<dbReference type="InterPro" id="IPR000801">
    <property type="entry name" value="Esterase-like"/>
</dbReference>
<gene>
    <name evidence="1" type="primary">xynZ</name>
    <name evidence="1" type="ORF">NCTC12278_00739</name>
</gene>
<dbReference type="Pfam" id="PF00756">
    <property type="entry name" value="Esterase"/>
    <property type="match status" value="1"/>
</dbReference>
<dbReference type="EMBL" id="LS483343">
    <property type="protein sequence ID" value="SQF40105.1"/>
    <property type="molecule type" value="Genomic_DNA"/>
</dbReference>
<dbReference type="Proteomes" id="UP000249495">
    <property type="component" value="Chromosome 1"/>
</dbReference>
<keyword evidence="1" id="KW-0378">Hydrolase</keyword>
<sequence length="263" mass="30270">MAFFNIEYHSEALQMERSVNVIYPDASEIAPTEVDDKDIPVLYLLHGMGGNENSWQKRTSIERLLRHTNLIVIMPSTDLAWYTNTAYGLDYYDALAKELPQVMQRFFPNMTRKREKTFIAGLSMGGYGAYKIALSTDRFSYAASFSGALGIGIDGKDIAEATGGSKAYWEGVFGKLQGKTVQKHLLTTLAEKSDKKTKFYAWCGYEDFLYQSNEAAIKQLKSLGLDIDYRQDHGKHEWYYWEKQLDHFLEWLPINYQKEERLS</sequence>